<dbReference type="InterPro" id="IPR003828">
    <property type="entry name" value="QueH"/>
</dbReference>
<dbReference type="GO" id="GO:0046872">
    <property type="term" value="F:metal ion binding"/>
    <property type="evidence" value="ECO:0007669"/>
    <property type="project" value="UniProtKB-KW"/>
</dbReference>
<dbReference type="GO" id="GO:0052693">
    <property type="term" value="F:epoxyqueuosine reductase activity"/>
    <property type="evidence" value="ECO:0007669"/>
    <property type="project" value="UniProtKB-UniRule"/>
</dbReference>
<evidence type="ECO:0000256" key="9">
    <source>
        <dbReference type="ARBA" id="ARBA00022785"/>
    </source>
</evidence>
<organism evidence="18 19">
    <name type="scientific">Treponema berlinense</name>
    <dbReference type="NCBI Taxonomy" id="225004"/>
    <lineage>
        <taxon>Bacteria</taxon>
        <taxon>Pseudomonadati</taxon>
        <taxon>Spirochaetota</taxon>
        <taxon>Spirochaetia</taxon>
        <taxon>Spirochaetales</taxon>
        <taxon>Treponemataceae</taxon>
        <taxon>Treponema</taxon>
    </lineage>
</organism>
<evidence type="ECO:0000256" key="1">
    <source>
        <dbReference type="ARBA" id="ARBA00002268"/>
    </source>
</evidence>
<keyword evidence="13 17" id="KW-1015">Disulfide bond</keyword>
<keyword evidence="7 17" id="KW-0819">tRNA processing</keyword>
<comment type="similarity">
    <text evidence="3 17">Belongs to the QueH family.</text>
</comment>
<evidence type="ECO:0000256" key="6">
    <source>
        <dbReference type="ARBA" id="ARBA00022485"/>
    </source>
</evidence>
<dbReference type="UniPathway" id="UPA00392"/>
<keyword evidence="19" id="KW-1185">Reference proteome</keyword>
<keyword evidence="12 17" id="KW-0411">Iron-sulfur</keyword>
<evidence type="ECO:0000313" key="18">
    <source>
        <dbReference type="EMBL" id="SKA00521.1"/>
    </source>
</evidence>
<keyword evidence="11 17" id="KW-0408">Iron</keyword>
<evidence type="ECO:0000256" key="14">
    <source>
        <dbReference type="ARBA" id="ARBA00023284"/>
    </source>
</evidence>
<evidence type="ECO:0000256" key="4">
    <source>
        <dbReference type="ARBA" id="ARBA00012622"/>
    </source>
</evidence>
<dbReference type="GO" id="GO:0008616">
    <property type="term" value="P:tRNA queuosine(34) biosynthetic process"/>
    <property type="evidence" value="ECO:0007669"/>
    <property type="project" value="UniProtKB-UniRule"/>
</dbReference>
<name>A0A1T4QAG4_9SPIR</name>
<evidence type="ECO:0000256" key="12">
    <source>
        <dbReference type="ARBA" id="ARBA00023014"/>
    </source>
</evidence>
<dbReference type="OrthoDB" id="9801033at2"/>
<dbReference type="AlphaFoldDB" id="A0A1T4QAG4"/>
<keyword evidence="8 17" id="KW-0479">Metal-binding</keyword>
<evidence type="ECO:0000256" key="16">
    <source>
        <dbReference type="ARBA" id="ARBA00047415"/>
    </source>
</evidence>
<dbReference type="EC" id="1.17.99.6" evidence="4 17"/>
<dbReference type="EMBL" id="FUXC01000012">
    <property type="protein sequence ID" value="SKA00521.1"/>
    <property type="molecule type" value="Genomic_DNA"/>
</dbReference>
<proteinExistence type="inferred from homology"/>
<feature type="binding site" evidence="17">
    <location>
        <position position="125"/>
    </location>
    <ligand>
        <name>[4Fe-4S] cluster</name>
        <dbReference type="ChEBI" id="CHEBI:49883"/>
    </ligand>
</feature>
<evidence type="ECO:0000256" key="13">
    <source>
        <dbReference type="ARBA" id="ARBA00023157"/>
    </source>
</evidence>
<dbReference type="Proteomes" id="UP000190395">
    <property type="component" value="Unassembled WGS sequence"/>
</dbReference>
<reference evidence="18 19" key="1">
    <citation type="submission" date="2017-02" db="EMBL/GenBank/DDBJ databases">
        <authorList>
            <person name="Peterson S.W."/>
        </authorList>
    </citation>
    <scope>NUCLEOTIDE SEQUENCE [LARGE SCALE GENOMIC DNA]</scope>
    <source>
        <strain evidence="18 19">ATCC BAA-909</strain>
    </source>
</reference>
<evidence type="ECO:0000256" key="8">
    <source>
        <dbReference type="ARBA" id="ARBA00022723"/>
    </source>
</evidence>
<dbReference type="PANTHER" id="PTHR36701:SF1">
    <property type="entry name" value="EPOXYQUEUOSINE REDUCTASE QUEH"/>
    <property type="match status" value="1"/>
</dbReference>
<keyword evidence="6 17" id="KW-0004">4Fe-4S</keyword>
<gene>
    <name evidence="17" type="primary">queH</name>
    <name evidence="18" type="ORF">SAMN02745152_01903</name>
</gene>
<feature type="binding site" evidence="17">
    <location>
        <position position="34"/>
    </location>
    <ligand>
        <name>[4Fe-4S] cluster</name>
        <dbReference type="ChEBI" id="CHEBI:49883"/>
    </ligand>
</feature>
<evidence type="ECO:0000256" key="5">
    <source>
        <dbReference type="ARBA" id="ARBA00016895"/>
    </source>
</evidence>
<protein>
    <recommendedName>
        <fullName evidence="5 17">Epoxyqueuosine reductase QueH</fullName>
        <ecNumber evidence="4 17">1.17.99.6</ecNumber>
    </recommendedName>
    <alternativeName>
        <fullName evidence="15 17">Queuosine biosynthesis protein QueH</fullName>
    </alternativeName>
</protein>
<feature type="binding site" evidence="17">
    <location>
        <position position="33"/>
    </location>
    <ligand>
        <name>[4Fe-4S] cluster</name>
        <dbReference type="ChEBI" id="CHEBI:49883"/>
    </ligand>
</feature>
<keyword evidence="10 17" id="KW-0560">Oxidoreductase</keyword>
<evidence type="ECO:0000256" key="11">
    <source>
        <dbReference type="ARBA" id="ARBA00023004"/>
    </source>
</evidence>
<dbReference type="PANTHER" id="PTHR36701">
    <property type="entry name" value="EPOXYQUEUOSINE REDUCTASE QUEH"/>
    <property type="match status" value="1"/>
</dbReference>
<comment type="catalytic activity">
    <reaction evidence="16 17">
        <text>epoxyqueuosine(34) in tRNA + AH2 = queuosine(34) in tRNA + A + H2O</text>
        <dbReference type="Rhea" id="RHEA:32159"/>
        <dbReference type="Rhea" id="RHEA-COMP:18571"/>
        <dbReference type="Rhea" id="RHEA-COMP:18582"/>
        <dbReference type="ChEBI" id="CHEBI:13193"/>
        <dbReference type="ChEBI" id="CHEBI:15377"/>
        <dbReference type="ChEBI" id="CHEBI:17499"/>
        <dbReference type="ChEBI" id="CHEBI:194431"/>
        <dbReference type="ChEBI" id="CHEBI:194443"/>
        <dbReference type="EC" id="1.17.99.6"/>
    </reaction>
</comment>
<sequence>MEKINYQKELEKIISQFSQNQDGNKPSLLLHACCGPCSSYVIEYLSGIFDITIYYYNPNIHPENEYFRRLEELKKFLTVFPDALKNKVKLVVDDYNPEDFFAATNVRNEVELQKERERGERCRRCYRLRMSRSWDFACKNGFDWFTTTLSISPHKDSQMINEIGIALEKAENGGFAKTRFLVSDFKKKGGFLRSTQLSDEYGLWRQDYCGCVFSMQNNKIEENENR</sequence>
<evidence type="ECO:0000256" key="17">
    <source>
        <dbReference type="HAMAP-Rule" id="MF_02089"/>
    </source>
</evidence>
<comment type="pathway">
    <text evidence="2 17">tRNA modification; tRNA-queuosine biosynthesis.</text>
</comment>
<accession>A0A1T4QAG4</accession>
<dbReference type="RefSeq" id="WP_078931637.1">
    <property type="nucleotide sequence ID" value="NZ_FUXC01000012.1"/>
</dbReference>
<feature type="binding site" evidence="17">
    <location>
        <position position="122"/>
    </location>
    <ligand>
        <name>[4Fe-4S] cluster</name>
        <dbReference type="ChEBI" id="CHEBI:49883"/>
    </ligand>
</feature>
<dbReference type="STRING" id="225004.SAMN02745152_01903"/>
<evidence type="ECO:0000313" key="19">
    <source>
        <dbReference type="Proteomes" id="UP000190395"/>
    </source>
</evidence>
<dbReference type="GO" id="GO:0051539">
    <property type="term" value="F:4 iron, 4 sulfur cluster binding"/>
    <property type="evidence" value="ECO:0007669"/>
    <property type="project" value="UniProtKB-UniRule"/>
</dbReference>
<evidence type="ECO:0000256" key="3">
    <source>
        <dbReference type="ARBA" id="ARBA00008207"/>
    </source>
</evidence>
<dbReference type="GeneID" id="303368132"/>
<evidence type="ECO:0000256" key="15">
    <source>
        <dbReference type="ARBA" id="ARBA00031446"/>
    </source>
</evidence>
<evidence type="ECO:0000256" key="7">
    <source>
        <dbReference type="ARBA" id="ARBA00022694"/>
    </source>
</evidence>
<dbReference type="Pfam" id="PF02677">
    <property type="entry name" value="QueH"/>
    <property type="match status" value="1"/>
</dbReference>
<dbReference type="HAMAP" id="MF_02089">
    <property type="entry name" value="QueH"/>
    <property type="match status" value="1"/>
</dbReference>
<feature type="disulfide bond" description="Redox-active" evidence="17">
    <location>
        <begin position="209"/>
        <end position="211"/>
    </location>
</feature>
<evidence type="ECO:0000256" key="2">
    <source>
        <dbReference type="ARBA" id="ARBA00004691"/>
    </source>
</evidence>
<keyword evidence="14 17" id="KW-0676">Redox-active center</keyword>
<evidence type="ECO:0000256" key="10">
    <source>
        <dbReference type="ARBA" id="ARBA00023002"/>
    </source>
</evidence>
<keyword evidence="9 17" id="KW-0671">Queuosine biosynthesis</keyword>
<comment type="function">
    <text evidence="1 17">Catalyzes the conversion of epoxyqueuosine (oQ) to queuosine (Q), which is a hypermodified base found in the wobble positions of tRNA(Asp), tRNA(Asn), tRNA(His) and tRNA(Tyr).</text>
</comment>